<dbReference type="RefSeq" id="WP_039253504.1">
    <property type="nucleotide sequence ID" value="NZ_JENJ01000011.1"/>
</dbReference>
<dbReference type="GO" id="GO:0005886">
    <property type="term" value="C:plasma membrane"/>
    <property type="evidence" value="ECO:0007669"/>
    <property type="project" value="UniProtKB-SubCell"/>
</dbReference>
<feature type="transmembrane region" description="Helical" evidence="8">
    <location>
        <begin position="21"/>
        <end position="39"/>
    </location>
</feature>
<accession>A0A0A0ICS5</accession>
<dbReference type="Proteomes" id="UP000030012">
    <property type="component" value="Unassembled WGS sequence"/>
</dbReference>
<dbReference type="OrthoDB" id="9815217at2"/>
<sequence length="242" mass="26945">MSRRKKIKQGEGGGEEWLQTYADTITLLLTFFVLLYASSSIDAVKFKQMSSSFQNVFSGSNSNSILDFNASGEAPIVGPPEEMGSKAGSGNEEMYRKVKDFTSKNNLDSTVQVKKDARGVILELKENILFDSGQADIKSSSKEILDKISELIKSVPNGVVIEGHTDNVPIHNIKYDSNWELSTQRAVNVLKYFVVNKGEKPEKLQAAGYGEYHPIAKNDTYADRAKNRRVNILITVDEKEKK</sequence>
<dbReference type="AlphaFoldDB" id="A0A0A0ICS5"/>
<dbReference type="PANTHER" id="PTHR30329">
    <property type="entry name" value="STATOR ELEMENT OF FLAGELLAR MOTOR COMPLEX"/>
    <property type="match status" value="1"/>
</dbReference>
<protein>
    <submittedName>
        <fullName evidence="10">Chemotaxis protein MotB</fullName>
    </submittedName>
</protein>
<dbReference type="InterPro" id="IPR050330">
    <property type="entry name" value="Bact_OuterMem_StrucFunc"/>
</dbReference>
<keyword evidence="4 8" id="KW-0812">Transmembrane</keyword>
<dbReference type="Gene3D" id="3.30.1330.60">
    <property type="entry name" value="OmpA-like domain"/>
    <property type="match status" value="1"/>
</dbReference>
<evidence type="ECO:0000256" key="1">
    <source>
        <dbReference type="ARBA" id="ARBA00004162"/>
    </source>
</evidence>
<gene>
    <name evidence="10" type="ORF">Z968_03800</name>
</gene>
<dbReference type="EMBL" id="JENJ01000011">
    <property type="protein sequence ID" value="KGM97400.1"/>
    <property type="molecule type" value="Genomic_DNA"/>
</dbReference>
<evidence type="ECO:0000313" key="11">
    <source>
        <dbReference type="Proteomes" id="UP000030012"/>
    </source>
</evidence>
<comment type="subcellular location">
    <subcellularLocation>
        <location evidence="1">Cell membrane</location>
        <topology evidence="1">Single-pass membrane protein</topology>
    </subcellularLocation>
</comment>
<evidence type="ECO:0000313" key="10">
    <source>
        <dbReference type="EMBL" id="KGM97400.1"/>
    </source>
</evidence>
<keyword evidence="3" id="KW-1003">Cell membrane</keyword>
<keyword evidence="5 8" id="KW-1133">Transmembrane helix</keyword>
<evidence type="ECO:0000256" key="2">
    <source>
        <dbReference type="ARBA" id="ARBA00008914"/>
    </source>
</evidence>
<evidence type="ECO:0000256" key="6">
    <source>
        <dbReference type="ARBA" id="ARBA00023136"/>
    </source>
</evidence>
<evidence type="ECO:0000256" key="4">
    <source>
        <dbReference type="ARBA" id="ARBA00022692"/>
    </source>
</evidence>
<evidence type="ECO:0000256" key="5">
    <source>
        <dbReference type="ARBA" id="ARBA00022989"/>
    </source>
</evidence>
<dbReference type="PROSITE" id="PS51123">
    <property type="entry name" value="OMPA_2"/>
    <property type="match status" value="1"/>
</dbReference>
<keyword evidence="6 7" id="KW-0472">Membrane</keyword>
<evidence type="ECO:0000256" key="3">
    <source>
        <dbReference type="ARBA" id="ARBA00022475"/>
    </source>
</evidence>
<name>A0A0A0ICS5_CLONO</name>
<dbReference type="Pfam" id="PF13677">
    <property type="entry name" value="MotB_plug"/>
    <property type="match status" value="1"/>
</dbReference>
<evidence type="ECO:0000256" key="8">
    <source>
        <dbReference type="SAM" id="Phobius"/>
    </source>
</evidence>
<dbReference type="PANTHER" id="PTHR30329:SF21">
    <property type="entry name" value="LIPOPROTEIN YIAD-RELATED"/>
    <property type="match status" value="1"/>
</dbReference>
<feature type="domain" description="OmpA-like" evidence="9">
    <location>
        <begin position="117"/>
        <end position="238"/>
    </location>
</feature>
<comment type="similarity">
    <text evidence="2">Belongs to the MotB family.</text>
</comment>
<dbReference type="Pfam" id="PF00691">
    <property type="entry name" value="OmpA"/>
    <property type="match status" value="1"/>
</dbReference>
<dbReference type="InterPro" id="IPR036737">
    <property type="entry name" value="OmpA-like_sf"/>
</dbReference>
<dbReference type="InterPro" id="IPR025713">
    <property type="entry name" value="MotB-like_N_dom"/>
</dbReference>
<organism evidence="10 11">
    <name type="scientific">Clostridium novyi A str. 4552</name>
    <dbReference type="NCBI Taxonomy" id="1444289"/>
    <lineage>
        <taxon>Bacteria</taxon>
        <taxon>Bacillati</taxon>
        <taxon>Bacillota</taxon>
        <taxon>Clostridia</taxon>
        <taxon>Eubacteriales</taxon>
        <taxon>Clostridiaceae</taxon>
        <taxon>Clostridium</taxon>
    </lineage>
</organism>
<evidence type="ECO:0000259" key="9">
    <source>
        <dbReference type="PROSITE" id="PS51123"/>
    </source>
</evidence>
<evidence type="ECO:0000256" key="7">
    <source>
        <dbReference type="PROSITE-ProRule" id="PRU00473"/>
    </source>
</evidence>
<proteinExistence type="inferred from homology"/>
<dbReference type="CDD" id="cd07185">
    <property type="entry name" value="OmpA_C-like"/>
    <property type="match status" value="1"/>
</dbReference>
<reference evidence="10 11" key="1">
    <citation type="submission" date="2014-01" db="EMBL/GenBank/DDBJ databases">
        <title>Plasmidome dynamics in the species complex Clostridium novyi sensu lato converts strains of independent lineages into distinctly different pathogens.</title>
        <authorList>
            <person name="Skarin H."/>
            <person name="Segerman B."/>
        </authorList>
    </citation>
    <scope>NUCLEOTIDE SEQUENCE [LARGE SCALE GENOMIC DNA]</scope>
    <source>
        <strain evidence="10 11">4552</strain>
    </source>
</reference>
<dbReference type="SUPFAM" id="SSF103088">
    <property type="entry name" value="OmpA-like"/>
    <property type="match status" value="1"/>
</dbReference>
<comment type="caution">
    <text evidence="10">The sequence shown here is derived from an EMBL/GenBank/DDBJ whole genome shotgun (WGS) entry which is preliminary data.</text>
</comment>
<dbReference type="InterPro" id="IPR006665">
    <property type="entry name" value="OmpA-like"/>
</dbReference>